<reference evidence="4 5" key="1">
    <citation type="submission" date="2019-02" db="EMBL/GenBank/DDBJ databases">
        <title>Complete Genome Sequence and Methylome Analysis of free living Spirochaetas.</title>
        <authorList>
            <person name="Fomenkov A."/>
            <person name="Dubinina G."/>
            <person name="Leshcheva N."/>
            <person name="Mikheeva N."/>
            <person name="Grabovich M."/>
            <person name="Vincze T."/>
            <person name="Roberts R.J."/>
        </authorList>
    </citation>
    <scope>NUCLEOTIDE SEQUENCE [LARGE SCALE GENOMIC DNA]</scope>
    <source>
        <strain evidence="4 5">K2</strain>
    </source>
</reference>
<keyword evidence="5" id="KW-1185">Reference proteome</keyword>
<feature type="chain" id="PRO_5022972996" description="SbsA Ig-like domain-containing protein" evidence="2">
    <location>
        <begin position="21"/>
        <end position="483"/>
    </location>
</feature>
<dbReference type="PROSITE" id="PS51257">
    <property type="entry name" value="PROKAR_LIPOPROTEIN"/>
    <property type="match status" value="1"/>
</dbReference>
<dbReference type="AlphaFoldDB" id="A0A5C1QGK5"/>
<evidence type="ECO:0000256" key="1">
    <source>
        <dbReference type="ARBA" id="ARBA00022729"/>
    </source>
</evidence>
<dbReference type="Pfam" id="PF13205">
    <property type="entry name" value="Big_5"/>
    <property type="match status" value="1"/>
</dbReference>
<dbReference type="Gene3D" id="2.60.40.3710">
    <property type="match status" value="1"/>
</dbReference>
<evidence type="ECO:0000259" key="3">
    <source>
        <dbReference type="Pfam" id="PF13205"/>
    </source>
</evidence>
<dbReference type="InterPro" id="IPR032812">
    <property type="entry name" value="SbsA_Ig"/>
</dbReference>
<organism evidence="4 5">
    <name type="scientific">Oceanispirochaeta crateris</name>
    <dbReference type="NCBI Taxonomy" id="2518645"/>
    <lineage>
        <taxon>Bacteria</taxon>
        <taxon>Pseudomonadati</taxon>
        <taxon>Spirochaetota</taxon>
        <taxon>Spirochaetia</taxon>
        <taxon>Spirochaetales</taxon>
        <taxon>Spirochaetaceae</taxon>
        <taxon>Oceanispirochaeta</taxon>
    </lineage>
</organism>
<dbReference type="EMBL" id="CP036150">
    <property type="protein sequence ID" value="QEN07243.1"/>
    <property type="molecule type" value="Genomic_DNA"/>
</dbReference>
<dbReference type="OrthoDB" id="366664at2"/>
<dbReference type="Proteomes" id="UP000324209">
    <property type="component" value="Chromosome"/>
</dbReference>
<dbReference type="RefSeq" id="WP_149485325.1">
    <property type="nucleotide sequence ID" value="NZ_CP036150.1"/>
</dbReference>
<gene>
    <name evidence="4" type="ORF">EXM22_04295</name>
</gene>
<dbReference type="KEGG" id="ock:EXM22_04295"/>
<feature type="signal peptide" evidence="2">
    <location>
        <begin position="1"/>
        <end position="20"/>
    </location>
</feature>
<sequence length="483" mass="54181">MKGRWLTICFLALVSMGCKLVDLTQQQDFISSPSKEYEVLPGGSPVSIIFTRGVDHYSVENIVSIKDYEGKLDIRFQWKDEKTLWIEPLSEPVSGLEYRLEIIGFYRFSNGKTAESKCSLPFYWDKKELTPLRVLSVHPSSGVLGSEETEIGILFSSKVEDSTLLRGFSISPNTKVETTWSEQTLLVSPREKWENLETYTLRFSKDVEDQDGNPLLAGYEHSFFAQYGTDIPSVMSVGSCSRDLSGGFESLEADLTNLAVDQALRIRFSQAMDHISTENALSLSPSLAGDFFWQEDPQRPGIEDLIFLPEDRFVMSQSYRLGLATSARGNTGIQMTSDFILIFTPNLEELALTCMECLSYGGFSLNDFSSDTSYDLPAGPVSPFSLTFRFTFSRPFISDREKQEVQNSLKIYEIFSSGGSPQAGLFSWSSDYSMTVLFNGFNADNEQEYYYMIELPGGEGGIINDEGSFLPSPVRQLFRIGPL</sequence>
<name>A0A5C1QGK5_9SPIO</name>
<evidence type="ECO:0000313" key="4">
    <source>
        <dbReference type="EMBL" id="QEN07243.1"/>
    </source>
</evidence>
<evidence type="ECO:0000313" key="5">
    <source>
        <dbReference type="Proteomes" id="UP000324209"/>
    </source>
</evidence>
<protein>
    <recommendedName>
        <fullName evidence="3">SbsA Ig-like domain-containing protein</fullName>
    </recommendedName>
</protein>
<evidence type="ECO:0000256" key="2">
    <source>
        <dbReference type="SAM" id="SignalP"/>
    </source>
</evidence>
<feature type="domain" description="SbsA Ig-like" evidence="3">
    <location>
        <begin position="130"/>
        <end position="223"/>
    </location>
</feature>
<accession>A0A5C1QGK5</accession>
<keyword evidence="1 2" id="KW-0732">Signal</keyword>
<proteinExistence type="predicted"/>